<name>A0A399ES66_9DEIN</name>
<feature type="domain" description="UspA" evidence="2">
    <location>
        <begin position="155"/>
        <end position="272"/>
    </location>
</feature>
<evidence type="ECO:0000313" key="4">
    <source>
        <dbReference type="Proteomes" id="UP000265341"/>
    </source>
</evidence>
<dbReference type="Gene3D" id="3.40.50.620">
    <property type="entry name" value="HUPs"/>
    <property type="match status" value="1"/>
</dbReference>
<dbReference type="InterPro" id="IPR014729">
    <property type="entry name" value="Rossmann-like_a/b/a_fold"/>
</dbReference>
<dbReference type="EMBL" id="QWLA01000030">
    <property type="protein sequence ID" value="RIH86363.1"/>
    <property type="molecule type" value="Genomic_DNA"/>
</dbReference>
<dbReference type="InterPro" id="IPR006015">
    <property type="entry name" value="Universal_stress_UspA"/>
</dbReference>
<sequence length="290" mass="31482">MFGPILIPVDGSPCGDQAAEAGLALAGRLRAAVHFVHVRNTSSQPLYGEGERQWRELEGGGLVLLQYWRQVSSARGLRVMTHSIEGTHVARAIVQVARSISCGLIVMGTHCGGRLRRLLLRSTAEAVVSLAPTPVATLRCQEAAFLPRFERFERFERILAPVDGGVLGLRVLEWVRGLAQALSAEVMVLHVAASVERGRSVLDEALERLAYSRSWGLVEVAEKVPVGDLIGRIANEYGDLVVMGTQGRLGWKRLRMPSTTQQVACASVVPVMQMRPAVALYPSPLGTSLF</sequence>
<dbReference type="CDD" id="cd00293">
    <property type="entry name" value="USP-like"/>
    <property type="match status" value="2"/>
</dbReference>
<keyword evidence="4" id="KW-1185">Reference proteome</keyword>
<dbReference type="PANTHER" id="PTHR46268">
    <property type="entry name" value="STRESS RESPONSE PROTEIN NHAX"/>
    <property type="match status" value="1"/>
</dbReference>
<evidence type="ECO:0000256" key="1">
    <source>
        <dbReference type="ARBA" id="ARBA00008791"/>
    </source>
</evidence>
<dbReference type="PRINTS" id="PR01438">
    <property type="entry name" value="UNVRSLSTRESS"/>
</dbReference>
<gene>
    <name evidence="3" type="ORF">Mrose_01776</name>
</gene>
<dbReference type="Proteomes" id="UP000265341">
    <property type="component" value="Unassembled WGS sequence"/>
</dbReference>
<dbReference type="Gene3D" id="3.40.50.12370">
    <property type="match status" value="1"/>
</dbReference>
<feature type="domain" description="UspA" evidence="2">
    <location>
        <begin position="1"/>
        <end position="138"/>
    </location>
</feature>
<comment type="caution">
    <text evidence="3">The sequence shown here is derived from an EMBL/GenBank/DDBJ whole genome shotgun (WGS) entry which is preliminary data.</text>
</comment>
<comment type="similarity">
    <text evidence="1">Belongs to the universal stress protein A family.</text>
</comment>
<evidence type="ECO:0000259" key="2">
    <source>
        <dbReference type="Pfam" id="PF00582"/>
    </source>
</evidence>
<organism evidence="3 4">
    <name type="scientific">Calidithermus roseus</name>
    <dbReference type="NCBI Taxonomy" id="1644118"/>
    <lineage>
        <taxon>Bacteria</taxon>
        <taxon>Thermotogati</taxon>
        <taxon>Deinococcota</taxon>
        <taxon>Deinococci</taxon>
        <taxon>Thermales</taxon>
        <taxon>Thermaceae</taxon>
        <taxon>Calidithermus</taxon>
    </lineage>
</organism>
<dbReference type="AlphaFoldDB" id="A0A399ES66"/>
<protein>
    <submittedName>
        <fullName evidence="3">Universal stress protein family protein</fullName>
    </submittedName>
</protein>
<accession>A0A399ES66</accession>
<dbReference type="InterPro" id="IPR006016">
    <property type="entry name" value="UspA"/>
</dbReference>
<dbReference type="RefSeq" id="WP_182482743.1">
    <property type="nucleotide sequence ID" value="NZ_QWLA01000030.1"/>
</dbReference>
<dbReference type="Pfam" id="PF00582">
    <property type="entry name" value="Usp"/>
    <property type="match status" value="2"/>
</dbReference>
<dbReference type="PANTHER" id="PTHR46268:SF6">
    <property type="entry name" value="UNIVERSAL STRESS PROTEIN UP12"/>
    <property type="match status" value="1"/>
</dbReference>
<evidence type="ECO:0000313" key="3">
    <source>
        <dbReference type="EMBL" id="RIH86363.1"/>
    </source>
</evidence>
<proteinExistence type="inferred from homology"/>
<dbReference type="SUPFAM" id="SSF52402">
    <property type="entry name" value="Adenine nucleotide alpha hydrolases-like"/>
    <property type="match status" value="2"/>
</dbReference>
<reference evidence="3 4" key="1">
    <citation type="submission" date="2018-08" db="EMBL/GenBank/DDBJ databases">
        <title>Meiothermus roseus NBRC 110900 genome sequencing project.</title>
        <authorList>
            <person name="Da Costa M.S."/>
            <person name="Albuquerque L."/>
            <person name="Raposo P."/>
            <person name="Froufe H.J.C."/>
            <person name="Barroso C.S."/>
            <person name="Egas C."/>
        </authorList>
    </citation>
    <scope>NUCLEOTIDE SEQUENCE [LARGE SCALE GENOMIC DNA]</scope>
    <source>
        <strain evidence="3 4">NBRC 110900</strain>
    </source>
</reference>